<protein>
    <recommendedName>
        <fullName evidence="4">Type 4 fimbrial biogenesis protein PilX N-terminal domain-containing protein</fullName>
    </recommendedName>
</protein>
<evidence type="ECO:0000256" key="1">
    <source>
        <dbReference type="SAM" id="Phobius"/>
    </source>
</evidence>
<dbReference type="Proteomes" id="UP001179121">
    <property type="component" value="Chromosome"/>
</dbReference>
<gene>
    <name evidence="2" type="ORF">DNFV4_04089</name>
</gene>
<sequence length="493" mass="52777">MRTDTRPNVNQRSGEQGVAMLTALFLVLALALLGLTSLHLAGQELQASWAVRDQAALLHLAEAGADLIMARIHAAAGTGADPVAAVLARRNETPERGPSYFDAQGRSQFVGTADHPDLLLDAADPRHDAWLNDLASGTGPSLRSLGRILRLKLYGPLRPGLVCTVEVTAARSHEILSPSSSVQVQLGAVEIPPLRAGVQAEEIAARSNPQLPVLVHWGDLKVRGNAWIGTMDEIPQKTVLAPISGQSYAEMGTPEDRWHEMRVGGELLSVRPSVRVASPSSLLNMYQRQEPVPGIAFDQWNYEALKQVAKSFGAYYAVDREGLLYPGGVIESGRGVTIDQVMRSEFVGDHKGLVFVDTLDQQAPRADNLPTFIVPTSYAEGVFIVNGHLLLKPAAGGKSIPALAPPAAGQTSLVTRTPVQLGGINLNGVLYAAGNVFVHATSRVYGAVVVQGTVKADDSPNSVLEVWYNHDLRQGFYRGVPVVHVAPGTWKTL</sequence>
<dbReference type="EMBL" id="OX365700">
    <property type="protein sequence ID" value="CAI4033648.1"/>
    <property type="molecule type" value="Genomic_DNA"/>
</dbReference>
<proteinExistence type="predicted"/>
<evidence type="ECO:0000313" key="2">
    <source>
        <dbReference type="EMBL" id="CAI4033648.1"/>
    </source>
</evidence>
<name>A0AA86TB01_9BACT</name>
<dbReference type="KEGG" id="nti:DNFV4_04089"/>
<evidence type="ECO:0008006" key="4">
    <source>
        <dbReference type="Google" id="ProtNLM"/>
    </source>
</evidence>
<dbReference type="RefSeq" id="WP_289271032.1">
    <property type="nucleotide sequence ID" value="NZ_OX365700.1"/>
</dbReference>
<keyword evidence="1" id="KW-1133">Transmembrane helix</keyword>
<feature type="transmembrane region" description="Helical" evidence="1">
    <location>
        <begin position="21"/>
        <end position="42"/>
    </location>
</feature>
<keyword evidence="1" id="KW-0812">Transmembrane</keyword>
<accession>A0AA86TB01</accession>
<organism evidence="2 3">
    <name type="scientific">Nitrospira tepida</name>
    <dbReference type="NCBI Taxonomy" id="2973512"/>
    <lineage>
        <taxon>Bacteria</taxon>
        <taxon>Pseudomonadati</taxon>
        <taxon>Nitrospirota</taxon>
        <taxon>Nitrospiria</taxon>
        <taxon>Nitrospirales</taxon>
        <taxon>Nitrospiraceae</taxon>
        <taxon>Nitrospira</taxon>
    </lineage>
</organism>
<evidence type="ECO:0000313" key="3">
    <source>
        <dbReference type="Proteomes" id="UP001179121"/>
    </source>
</evidence>
<keyword evidence="1" id="KW-0472">Membrane</keyword>
<dbReference type="AlphaFoldDB" id="A0AA86TB01"/>
<keyword evidence="3" id="KW-1185">Reference proteome</keyword>
<reference evidence="2" key="1">
    <citation type="submission" date="2022-10" db="EMBL/GenBank/DDBJ databases">
        <authorList>
            <person name="Koch H."/>
        </authorList>
    </citation>
    <scope>NUCLEOTIDE SEQUENCE</scope>
    <source>
        <strain evidence="2">DNF</strain>
    </source>
</reference>